<sequence length="849" mass="93234">MKDSPNDSTAGWPRGAVLALQVLWLVAAPACATGTSFQRDTSLAAYFSEAAERIEARARAVDLARSHDVRMEHAELRDRMQQLSIEMMLSGPEAWGPGQVALGRGALALGDLNAARLHVEAAWSAGFHEPSAAWTRALVLSQHYREQRVEALTVLDPDQRRVREQDVDREYREPVLALLRQARGKEAPSADYGAALVALHEDRLDAAADLLEAVAAASPWFVEAPLLRADVLLLRSAQLWEEGHKDAARAQLENGRKSLAAARSTAESRMQAHLAQVRFESAVIALLRTDLPGTMPSYDREEPVPGVMSFHGPEGSGPAGRAFSALDAASRLNPAAPVPPCLRLRLLNALAEHPRRQEAFNGHLAQHASEIANVMLARDPTNRCVRLERLRTQVSREEKARQERFSSSMPSVQDLLKAIPPAERGLEFDLLHARILEHEVALENEWGGPRVGYRHGAHRDQAINVWKGILAREYRVPAYWVRFGELLVDRSLDPLTVNGAGDLDLAEEAWDKAGALRTKAPGLWLLGAHIQMARALAYQARGEATGLTWKTAEFRLREGLIAHPREASLHHGLGQVLLEQAKERWASGGDPTGLLDAAEAAQAEATTLASGHGPGKRAQADIHALRAEYAWRRGEDPSSHVDRAEAFYLQAMPEGPTNAEAVMGLMRVLQIQARFLLEQGRDPRPAFDRGGKSIDLLARLALLRRVQYLRLASGDSLLLARWTSRTDPRQAELHFDAAEAPLTKALENVPRSLEVRLDLGEVNRSRAVARKAAGQDAEPLLAKGLALADALLKERPNWPEALLLRAAILRTKDPASPQAREDRDAALKANTNLAPGWRRQFPEDGPPAP</sequence>
<dbReference type="Gene3D" id="1.25.40.10">
    <property type="entry name" value="Tetratricopeptide repeat domain"/>
    <property type="match status" value="1"/>
</dbReference>
<name>H8MGV7_CORCM</name>
<dbReference type="GO" id="GO:0004674">
    <property type="term" value="F:protein serine/threonine kinase activity"/>
    <property type="evidence" value="ECO:0007669"/>
    <property type="project" value="UniProtKB-KW"/>
</dbReference>
<dbReference type="Proteomes" id="UP000007587">
    <property type="component" value="Chromosome"/>
</dbReference>
<dbReference type="InterPro" id="IPR011990">
    <property type="entry name" value="TPR-like_helical_dom_sf"/>
</dbReference>
<proteinExistence type="predicted"/>
<dbReference type="InParanoid" id="H8MGV7"/>
<dbReference type="eggNOG" id="COG0457">
    <property type="taxonomic scope" value="Bacteria"/>
</dbReference>
<feature type="region of interest" description="Disordered" evidence="1">
    <location>
        <begin position="813"/>
        <end position="849"/>
    </location>
</feature>
<reference evidence="3" key="2">
    <citation type="submission" date="2012-03" db="EMBL/GenBank/DDBJ databases">
        <title>Genome sequence of the fruiting myxobacterium Corallococcus coralloides DSM 2259.</title>
        <authorList>
            <person name="Huntley S."/>
            <person name="Zhang Y."/>
            <person name="Treuner-Lange A."/>
            <person name="Sensen C.W."/>
            <person name="Sogaard-Andersen L."/>
        </authorList>
    </citation>
    <scope>NUCLEOTIDE SEQUENCE [LARGE SCALE GENOMIC DNA]</scope>
    <source>
        <strain evidence="3">ATCC 25202 / DSM 2259 / NBRC 100086 / M2</strain>
    </source>
</reference>
<evidence type="ECO:0000313" key="3">
    <source>
        <dbReference type="Proteomes" id="UP000007587"/>
    </source>
</evidence>
<dbReference type="STRING" id="1144275.COCOR_05790"/>
<reference evidence="2 3" key="1">
    <citation type="journal article" date="2012" name="J. Bacteriol.">
        <title>Complete Genome Sequence of the Fruiting Myxobacterium Corallococcus coralloides DSM 2259.</title>
        <authorList>
            <person name="Huntley S."/>
            <person name="Zhang Y."/>
            <person name="Treuner-Lange A."/>
            <person name="Kneip S."/>
            <person name="Sensen C.W."/>
            <person name="Sogaard-Andersen L."/>
        </authorList>
    </citation>
    <scope>NUCLEOTIDE SEQUENCE [LARGE SCALE GENOMIC DNA]</scope>
    <source>
        <strain evidence="3">ATCC 25202 / DSM 2259 / NBRC 100086 / M2</strain>
    </source>
</reference>
<dbReference type="HOGENOM" id="CLU_335794_0_0_7"/>
<dbReference type="KEGG" id="ccx:COCOR_05790"/>
<keyword evidence="2" id="KW-0723">Serine/threonine-protein kinase</keyword>
<keyword evidence="3" id="KW-1185">Reference proteome</keyword>
<dbReference type="RefSeq" id="WP_014398578.1">
    <property type="nucleotide sequence ID" value="NC_017030.1"/>
</dbReference>
<evidence type="ECO:0000256" key="1">
    <source>
        <dbReference type="SAM" id="MobiDB-lite"/>
    </source>
</evidence>
<keyword evidence="2" id="KW-0808">Transferase</keyword>
<keyword evidence="2" id="KW-0418">Kinase</keyword>
<gene>
    <name evidence="2" type="ordered locus">COCOR_05790</name>
</gene>
<evidence type="ECO:0000313" key="2">
    <source>
        <dbReference type="EMBL" id="AFE06582.1"/>
    </source>
</evidence>
<organism evidence="2 3">
    <name type="scientific">Corallococcus coralloides (strain ATCC 25202 / DSM 2259 / NBRC 100086 / M2)</name>
    <name type="common">Myxococcus coralloides</name>
    <dbReference type="NCBI Taxonomy" id="1144275"/>
    <lineage>
        <taxon>Bacteria</taxon>
        <taxon>Pseudomonadati</taxon>
        <taxon>Myxococcota</taxon>
        <taxon>Myxococcia</taxon>
        <taxon>Myxococcales</taxon>
        <taxon>Cystobacterineae</taxon>
        <taxon>Myxococcaceae</taxon>
        <taxon>Corallococcus</taxon>
    </lineage>
</organism>
<protein>
    <submittedName>
        <fullName evidence="2">Serine/threonine protein kinase</fullName>
    </submittedName>
</protein>
<dbReference type="AlphaFoldDB" id="H8MGV7"/>
<dbReference type="EMBL" id="CP003389">
    <property type="protein sequence ID" value="AFE06582.1"/>
    <property type="molecule type" value="Genomic_DNA"/>
</dbReference>
<accession>H8MGV7</accession>